<evidence type="ECO:0000259" key="4">
    <source>
        <dbReference type="PROSITE" id="PS50862"/>
    </source>
</evidence>
<keyword evidence="5" id="KW-0648">Protein biosynthesis</keyword>
<dbReference type="InterPro" id="IPR004364">
    <property type="entry name" value="Aa-tRNA-synt_II"/>
</dbReference>
<reference evidence="5 6" key="1">
    <citation type="journal article" date="2015" name="Nature">
        <title>rRNA introns, odd ribosomes, and small enigmatic genomes across a large radiation of phyla.</title>
        <authorList>
            <person name="Brown C.T."/>
            <person name="Hug L.A."/>
            <person name="Thomas B.C."/>
            <person name="Sharon I."/>
            <person name="Castelle C.J."/>
            <person name="Singh A."/>
            <person name="Wilkins M.J."/>
            <person name="Williams K.H."/>
            <person name="Banfield J.F."/>
        </authorList>
    </citation>
    <scope>NUCLEOTIDE SEQUENCE [LARGE SCALE GENOMIC DNA]</scope>
</reference>
<dbReference type="InterPro" id="IPR045864">
    <property type="entry name" value="aa-tRNA-synth_II/BPL/LPL"/>
</dbReference>
<dbReference type="PANTHER" id="PTHR42918">
    <property type="entry name" value="LYSYL-TRNA SYNTHETASE"/>
    <property type="match status" value="1"/>
</dbReference>
<dbReference type="GO" id="GO:0003746">
    <property type="term" value="F:translation elongation factor activity"/>
    <property type="evidence" value="ECO:0007669"/>
    <property type="project" value="UniProtKB-KW"/>
</dbReference>
<dbReference type="InterPro" id="IPR006195">
    <property type="entry name" value="aa-tRNA-synth_II"/>
</dbReference>
<protein>
    <submittedName>
        <fullName evidence="5">Elongation factor P-(R)-beta-lysine ligase</fullName>
    </submittedName>
</protein>
<comment type="caution">
    <text evidence="5">The sequence shown here is derived from an EMBL/GenBank/DDBJ whole genome shotgun (WGS) entry which is preliminary data.</text>
</comment>
<keyword evidence="2" id="KW-0547">Nucleotide-binding</keyword>
<evidence type="ECO:0000256" key="1">
    <source>
        <dbReference type="ARBA" id="ARBA00022598"/>
    </source>
</evidence>
<dbReference type="PANTHER" id="PTHR42918:SF6">
    <property type="entry name" value="ELONGATION FACTOR P--(R)-BETA-LYSINE LIGASE"/>
    <property type="match status" value="1"/>
</dbReference>
<dbReference type="GO" id="GO:0005829">
    <property type="term" value="C:cytosol"/>
    <property type="evidence" value="ECO:0007669"/>
    <property type="project" value="TreeGrafter"/>
</dbReference>
<evidence type="ECO:0000313" key="6">
    <source>
        <dbReference type="Proteomes" id="UP000034917"/>
    </source>
</evidence>
<dbReference type="GO" id="GO:0006430">
    <property type="term" value="P:lysyl-tRNA aminoacylation"/>
    <property type="evidence" value="ECO:0007669"/>
    <property type="project" value="TreeGrafter"/>
</dbReference>
<keyword evidence="3" id="KW-0067">ATP-binding</keyword>
<dbReference type="PROSITE" id="PS50862">
    <property type="entry name" value="AA_TRNA_LIGASE_II"/>
    <property type="match status" value="1"/>
</dbReference>
<dbReference type="GO" id="GO:0004824">
    <property type="term" value="F:lysine-tRNA ligase activity"/>
    <property type="evidence" value="ECO:0007669"/>
    <property type="project" value="TreeGrafter"/>
</dbReference>
<evidence type="ECO:0000313" key="5">
    <source>
        <dbReference type="EMBL" id="KKQ25419.1"/>
    </source>
</evidence>
<evidence type="ECO:0000256" key="2">
    <source>
        <dbReference type="ARBA" id="ARBA00022741"/>
    </source>
</evidence>
<dbReference type="GO" id="GO:0000049">
    <property type="term" value="F:tRNA binding"/>
    <property type="evidence" value="ECO:0007669"/>
    <property type="project" value="TreeGrafter"/>
</dbReference>
<dbReference type="SUPFAM" id="SSF55681">
    <property type="entry name" value="Class II aaRS and biotin synthetases"/>
    <property type="match status" value="1"/>
</dbReference>
<organism evidence="5 6">
    <name type="scientific">Candidatus Roizmanbacteria bacterium GW2011_GWC2_37_13</name>
    <dbReference type="NCBI Taxonomy" id="1618486"/>
    <lineage>
        <taxon>Bacteria</taxon>
        <taxon>Candidatus Roizmaniibacteriota</taxon>
    </lineage>
</organism>
<dbReference type="AlphaFoldDB" id="A0A0G0IMH4"/>
<proteinExistence type="predicted"/>
<sequence length="404" mass="46597">MTDISVSVEFNVTRSPNLTYLGRCSRPFIIIRVNNTKVINSCQEAENIVELNYDSGTRSLCSLARMTLVDIMKIRTSLENLENYRVYLKVEEAVYEFFKRKGYLKVDLPVLSPALIPESYLEVFETEFRLSWEKTCLPAGREKLYLTPSPELFLKRLLMAGVGNCYYLGKSFRNSEPNSSWHQPEFTMLEFYKLGVNYLEMADEVLELLCFIDSKVKRQKLKGKSSSQKLKFDRWEKYSVGQAFEKFAEISKKELFDEKLFIKKIKNKGYKITGATYEDLFSQILAAEIEPKLGKNGRATLLYDYPKQLASLAKLSKDRKTAERCEFYIDGLEVGGFCTELNDYKEQEKRFFSQMVSHSIDKGFIEALKYGLPNCTGAGIGFERLVMTLTNVKSIDKLKLINIK</sequence>
<dbReference type="EMBL" id="LBSV01000008">
    <property type="protein sequence ID" value="KKQ25419.1"/>
    <property type="molecule type" value="Genomic_DNA"/>
</dbReference>
<dbReference type="GO" id="GO:0005524">
    <property type="term" value="F:ATP binding"/>
    <property type="evidence" value="ECO:0007669"/>
    <property type="project" value="InterPro"/>
</dbReference>
<dbReference type="Pfam" id="PF00152">
    <property type="entry name" value="tRNA-synt_2"/>
    <property type="match status" value="1"/>
</dbReference>
<name>A0A0G0IMH4_9BACT</name>
<dbReference type="Proteomes" id="UP000034917">
    <property type="component" value="Unassembled WGS sequence"/>
</dbReference>
<keyword evidence="5" id="KW-0251">Elongation factor</keyword>
<keyword evidence="1 5" id="KW-0436">Ligase</keyword>
<feature type="domain" description="Aminoacyl-transfer RNA synthetases class-II family profile" evidence="4">
    <location>
        <begin position="84"/>
        <end position="402"/>
    </location>
</feature>
<dbReference type="Gene3D" id="3.30.930.10">
    <property type="entry name" value="Bira Bifunctional Protein, Domain 2"/>
    <property type="match status" value="1"/>
</dbReference>
<evidence type="ECO:0000256" key="3">
    <source>
        <dbReference type="ARBA" id="ARBA00022840"/>
    </source>
</evidence>
<accession>A0A0G0IMH4</accession>
<gene>
    <name evidence="5" type="ORF">US40_C0008G0013</name>
</gene>